<dbReference type="InterPro" id="IPR039204">
    <property type="entry name" value="MRS2-like"/>
</dbReference>
<dbReference type="Pfam" id="PF22099">
    <property type="entry name" value="MRS2-like"/>
    <property type="match status" value="1"/>
</dbReference>
<evidence type="ECO:0000256" key="2">
    <source>
        <dbReference type="SAM" id="Coils"/>
    </source>
</evidence>
<sequence>MVLESALEVVCSLFDTDLEAVKTEALNLIAKLTKKVTTDNLGYLLSLKGNLTRLLARVQKAKDEIEKMLDEDEDMAGFYLTRKWHKNQQARSRDDVKDLEMMLEAYLIEMDWTRFIQ</sequence>
<evidence type="ECO:0000313" key="4">
    <source>
        <dbReference type="Proteomes" id="UP000836841"/>
    </source>
</evidence>
<name>A0AAU9T6F2_THLAR</name>
<keyword evidence="4" id="KW-1185">Reference proteome</keyword>
<dbReference type="EMBL" id="OU466863">
    <property type="protein sequence ID" value="CAH2079378.1"/>
    <property type="molecule type" value="Genomic_DNA"/>
</dbReference>
<organism evidence="3 4">
    <name type="scientific">Thlaspi arvense</name>
    <name type="common">Field penny-cress</name>
    <dbReference type="NCBI Taxonomy" id="13288"/>
    <lineage>
        <taxon>Eukaryota</taxon>
        <taxon>Viridiplantae</taxon>
        <taxon>Streptophyta</taxon>
        <taxon>Embryophyta</taxon>
        <taxon>Tracheophyta</taxon>
        <taxon>Spermatophyta</taxon>
        <taxon>Magnoliopsida</taxon>
        <taxon>eudicotyledons</taxon>
        <taxon>Gunneridae</taxon>
        <taxon>Pentapetalae</taxon>
        <taxon>rosids</taxon>
        <taxon>malvids</taxon>
        <taxon>Brassicales</taxon>
        <taxon>Brassicaceae</taxon>
        <taxon>Thlaspideae</taxon>
        <taxon>Thlaspi</taxon>
    </lineage>
</organism>
<dbReference type="Proteomes" id="UP000836841">
    <property type="component" value="Chromosome 7"/>
</dbReference>
<proteinExistence type="inferred from homology"/>
<feature type="coiled-coil region" evidence="2">
    <location>
        <begin position="44"/>
        <end position="75"/>
    </location>
</feature>
<protein>
    <submittedName>
        <fullName evidence="3">Uncharacterized protein</fullName>
    </submittedName>
</protein>
<dbReference type="Gene3D" id="1.20.58.340">
    <property type="entry name" value="Magnesium transport protein CorA, transmembrane region"/>
    <property type="match status" value="1"/>
</dbReference>
<keyword evidence="2" id="KW-0175">Coiled coil</keyword>
<reference evidence="3 4" key="1">
    <citation type="submission" date="2022-03" db="EMBL/GenBank/DDBJ databases">
        <authorList>
            <person name="Nunn A."/>
            <person name="Chopra R."/>
            <person name="Nunn A."/>
            <person name="Contreras Garrido A."/>
        </authorList>
    </citation>
    <scope>NUCLEOTIDE SEQUENCE [LARGE SCALE GENOMIC DNA]</scope>
</reference>
<evidence type="ECO:0000256" key="1">
    <source>
        <dbReference type="ARBA" id="ARBA00007535"/>
    </source>
</evidence>
<dbReference type="AlphaFoldDB" id="A0AAU9T6F2"/>
<gene>
    <name evidence="3" type="ORF">TAV2_LOCUS23871</name>
</gene>
<comment type="similarity">
    <text evidence="1">Belongs to the CorA metal ion transporter (MIT) (TC 1.A.35.5) family.</text>
</comment>
<evidence type="ECO:0000313" key="3">
    <source>
        <dbReference type="EMBL" id="CAH2079378.1"/>
    </source>
</evidence>
<dbReference type="PANTHER" id="PTHR13890">
    <property type="entry name" value="RNA SPLICING PROTEIN MRS2, MITOCHONDRIAL"/>
    <property type="match status" value="1"/>
</dbReference>
<dbReference type="PANTHER" id="PTHR13890:SF44">
    <property type="entry name" value="MAGNESIUM TRANSPORTER"/>
    <property type="match status" value="1"/>
</dbReference>
<accession>A0AAU9T6F2</accession>
<dbReference type="GO" id="GO:0015095">
    <property type="term" value="F:magnesium ion transmembrane transporter activity"/>
    <property type="evidence" value="ECO:0007669"/>
    <property type="project" value="UniProtKB-ARBA"/>
</dbReference>